<evidence type="ECO:0000259" key="3">
    <source>
        <dbReference type="Pfam" id="PF05860"/>
    </source>
</evidence>
<dbReference type="Pfam" id="PF05860">
    <property type="entry name" value="TPS"/>
    <property type="match status" value="1"/>
</dbReference>
<dbReference type="EMBL" id="JAHHIF010000011">
    <property type="protein sequence ID" value="MBW4544829.1"/>
    <property type="molecule type" value="Genomic_DNA"/>
</dbReference>
<sequence>MNPAGIIFGANAQLNVPASFFATTATGIGFDGGRFNAFGNNDYSNLIGSPNVFHFDVAQPAAITNDGDLAVGEGQNLGLFGGTVVSTGSLTASNGKITVAAIPGTSRVQISQEGQILALEVELPIDAQGKAAPLTAALLPQLLTASGAPQTTDVAGVETGDVVVNQVIADSVSIFAQNNLTLNGGYEGVALKLEATTGNMVVNGDIRITSPDLSGNIPADDPDAAALTTTRSVIINATNGSITTGDIYTDSDQGDAGSVIFTALDDITTGNIRTIEEGSGDSGSVTLISTDGSISTGSINTSNRVNGSAGSVELTAAGNITFEAIIASNRGTGEPGSVDITLASEYIANIDRNDIDTRNFGPGNPPDGRVTISPTDIPPGNPPEPTPPGEPPEPTPPGEPPEPTPPGEPPEPTPPGEPPEPTPPGEPPEPTPPGEPPEPTPPGEPPEPTPPGEPPEPTPPGEPPEPTPPDGDGDQNYSVSEQQPASSQDTSGTQTAQTARDSDPIYLLEEAFTKEFEEYLQRDSQTKIYAETDVRDRTREIEQVTGLKTGVIYVNFVPTSGASLNNQCQAQSPSSSATGSRTNLAGQSSASASGAELTTPNSSNTSASGVAVIAPSSQVDRRFGHRRSDLTEATTGQAQQQGNCLQAESDQLELLVVTAEGEPIRYRVPGTNRTNVIAATHEFQRALTHRSKTNTTNYLSSAQQLYKWLIAPLEADLQAQNIDSLVFAMDAGLRSLPVAALHDGQGFLIERYSVSLVPSLSLVNSDYRDIRPLQVLAMGASEFTDKAPLPGVQVELATITQQLWKGKSFLNDRFTLENLKAQRQQQEYGIVHLATHAEFKPGTPNNSYIQLWNSQLRLNELEKLQLSDPPIELLVLSACRTALGNREAELGFAGSALQAGVDSTLATLWYVSDQGSLGLITEFYHQLSQVPIKSEALRQAQLAMMKGRVRIENNQLYSFKKSISLPPGLSASRTPNLSHPYYWAGFTLVGEPW</sequence>
<dbReference type="SUPFAM" id="SSF51126">
    <property type="entry name" value="Pectin lyase-like"/>
    <property type="match status" value="1"/>
</dbReference>
<feature type="compositionally biased region" description="Polar residues" evidence="2">
    <location>
        <begin position="596"/>
        <end position="608"/>
    </location>
</feature>
<dbReference type="PRINTS" id="PR01217">
    <property type="entry name" value="PRICHEXTENSN"/>
</dbReference>
<proteinExistence type="predicted"/>
<dbReference type="Pfam" id="PF12770">
    <property type="entry name" value="CHAT"/>
    <property type="match status" value="1"/>
</dbReference>
<reference evidence="5" key="1">
    <citation type="submission" date="2021-05" db="EMBL/GenBank/DDBJ databases">
        <authorList>
            <person name="Pietrasiak N."/>
            <person name="Ward R."/>
            <person name="Stajich J.E."/>
            <person name="Kurbessoian T."/>
        </authorList>
    </citation>
    <scope>NUCLEOTIDE SEQUENCE</scope>
    <source>
        <strain evidence="5">CPER-KK1</strain>
    </source>
</reference>
<dbReference type="Proteomes" id="UP000753908">
    <property type="component" value="Unassembled WGS sequence"/>
</dbReference>
<feature type="domain" description="Filamentous haemagglutinin FhaB/tRNA nuclease CdiA-like TPS" evidence="3">
    <location>
        <begin position="1"/>
        <end position="133"/>
    </location>
</feature>
<dbReference type="AlphaFoldDB" id="A0A951U9E5"/>
<dbReference type="PANTHER" id="PTHR13037:SF24">
    <property type="entry name" value="POLYCOMB PROTEIN PCL-RELATED"/>
    <property type="match status" value="1"/>
</dbReference>
<feature type="domain" description="CHAT" evidence="4">
    <location>
        <begin position="701"/>
        <end position="991"/>
    </location>
</feature>
<feature type="compositionally biased region" description="Polar residues" evidence="2">
    <location>
        <begin position="475"/>
        <end position="499"/>
    </location>
</feature>
<dbReference type="Gene3D" id="2.160.20.10">
    <property type="entry name" value="Single-stranded right-handed beta-helix, Pectin lyase-like"/>
    <property type="match status" value="1"/>
</dbReference>
<comment type="caution">
    <text evidence="5">The sequence shown here is derived from an EMBL/GenBank/DDBJ whole genome shotgun (WGS) entry which is preliminary data.</text>
</comment>
<feature type="compositionally biased region" description="Polar residues" evidence="2">
    <location>
        <begin position="564"/>
        <end position="584"/>
    </location>
</feature>
<reference evidence="5" key="2">
    <citation type="journal article" date="2022" name="Microbiol. Resour. Announc.">
        <title>Metagenome Sequencing to Explore Phylogenomics of Terrestrial Cyanobacteria.</title>
        <authorList>
            <person name="Ward R.D."/>
            <person name="Stajich J.E."/>
            <person name="Johansen J.R."/>
            <person name="Huntemann M."/>
            <person name="Clum A."/>
            <person name="Foster B."/>
            <person name="Foster B."/>
            <person name="Roux S."/>
            <person name="Palaniappan K."/>
            <person name="Varghese N."/>
            <person name="Mukherjee S."/>
            <person name="Reddy T.B.K."/>
            <person name="Daum C."/>
            <person name="Copeland A."/>
            <person name="Chen I.A."/>
            <person name="Ivanova N.N."/>
            <person name="Kyrpides N.C."/>
            <person name="Shapiro N."/>
            <person name="Eloe-Fadrosh E.A."/>
            <person name="Pietrasiak N."/>
        </authorList>
    </citation>
    <scope>NUCLEOTIDE SEQUENCE</scope>
    <source>
        <strain evidence="5">CPER-KK1</strain>
    </source>
</reference>
<dbReference type="InterPro" id="IPR012334">
    <property type="entry name" value="Pectin_lyas_fold"/>
</dbReference>
<dbReference type="PANTHER" id="PTHR13037">
    <property type="entry name" value="FORMIN"/>
    <property type="match status" value="1"/>
</dbReference>
<feature type="region of interest" description="Disordered" evidence="2">
    <location>
        <begin position="564"/>
        <end position="623"/>
    </location>
</feature>
<evidence type="ECO:0000313" key="5">
    <source>
        <dbReference type="EMBL" id="MBW4544829.1"/>
    </source>
</evidence>
<keyword evidence="1" id="KW-0945">Host-virus interaction</keyword>
<gene>
    <name evidence="5" type="ORF">KME25_10360</name>
</gene>
<feature type="compositionally biased region" description="Pro residues" evidence="2">
    <location>
        <begin position="376"/>
        <end position="469"/>
    </location>
</feature>
<evidence type="ECO:0000259" key="4">
    <source>
        <dbReference type="Pfam" id="PF12770"/>
    </source>
</evidence>
<evidence type="ECO:0000256" key="2">
    <source>
        <dbReference type="SAM" id="MobiDB-lite"/>
    </source>
</evidence>
<evidence type="ECO:0000313" key="6">
    <source>
        <dbReference type="Proteomes" id="UP000753908"/>
    </source>
</evidence>
<evidence type="ECO:0000256" key="1">
    <source>
        <dbReference type="ARBA" id="ARBA00022581"/>
    </source>
</evidence>
<accession>A0A951U9E5</accession>
<dbReference type="InterPro" id="IPR024983">
    <property type="entry name" value="CHAT_dom"/>
</dbReference>
<dbReference type="InterPro" id="IPR011050">
    <property type="entry name" value="Pectin_lyase_fold/virulence"/>
</dbReference>
<feature type="region of interest" description="Disordered" evidence="2">
    <location>
        <begin position="354"/>
        <end position="504"/>
    </location>
</feature>
<name>A0A951U9E5_9CYAN</name>
<organism evidence="5 6">
    <name type="scientific">Symplocastrum torsivum CPER-KK1</name>
    <dbReference type="NCBI Taxonomy" id="450513"/>
    <lineage>
        <taxon>Bacteria</taxon>
        <taxon>Bacillati</taxon>
        <taxon>Cyanobacteriota</taxon>
        <taxon>Cyanophyceae</taxon>
        <taxon>Oscillatoriophycideae</taxon>
        <taxon>Oscillatoriales</taxon>
        <taxon>Microcoleaceae</taxon>
        <taxon>Symplocastrum</taxon>
    </lineage>
</organism>
<protein>
    <submittedName>
        <fullName evidence="5">CHAT domain-containing protein</fullName>
    </submittedName>
</protein>
<feature type="compositionally biased region" description="Low complexity" evidence="2">
    <location>
        <begin position="585"/>
        <end position="595"/>
    </location>
</feature>
<dbReference type="InterPro" id="IPR008638">
    <property type="entry name" value="FhaB/CdiA-like_TPS"/>
</dbReference>